<dbReference type="EMBL" id="CP019914">
    <property type="protein sequence ID" value="ASJ22126.1"/>
    <property type="molecule type" value="Genomic_DNA"/>
</dbReference>
<dbReference type="PANTHER" id="PTHR45661:SF3">
    <property type="entry name" value="IG-LIKE DOMAIN-CONTAINING PROTEIN"/>
    <property type="match status" value="1"/>
</dbReference>
<feature type="signal peptide" evidence="1">
    <location>
        <begin position="1"/>
        <end position="22"/>
    </location>
</feature>
<dbReference type="Gene3D" id="3.80.10.10">
    <property type="entry name" value="Ribonuclease Inhibitor"/>
    <property type="match status" value="1"/>
</dbReference>
<protein>
    <recommendedName>
        <fullName evidence="4">Cell surface protein</fullName>
    </recommendedName>
</protein>
<dbReference type="PANTHER" id="PTHR45661">
    <property type="entry name" value="SURFACE ANTIGEN"/>
    <property type="match status" value="1"/>
</dbReference>
<sequence length="277" mass="30847">MIKKIIITIFSLILLTSCSDFNSPIEILDKEVMKYGIDVGLEDSVISSQIRDRLQEYYKDNGYYKLIFIGVPKLEYSQKNSVSCLVIDEAEKIGISDIIMDIRNIEFQNATINSSMFMGKPSQNIILNFIFPENTVKTIESFAFNGLNNNLKEVKIPDSVITINDNAFALNYSLEKLTLGNNIQTIEKNAFHYSTALTELTIPASVKVIKSGAFSGSSGSQLTTVTYLGTSPNNITFDGKIFSSTQLKTLKIPNASNPDDPAWKTFLGGTFTDIRRQ</sequence>
<evidence type="ECO:0008006" key="4">
    <source>
        <dbReference type="Google" id="ProtNLM"/>
    </source>
</evidence>
<dbReference type="AlphaFoldDB" id="A0AAC9TUG9"/>
<evidence type="ECO:0000313" key="2">
    <source>
        <dbReference type="EMBL" id="ASJ22126.1"/>
    </source>
</evidence>
<dbReference type="InterPro" id="IPR026906">
    <property type="entry name" value="LRR_5"/>
</dbReference>
<proteinExistence type="predicted"/>
<name>A0AAC9TUG9_9SPIR</name>
<dbReference type="PROSITE" id="PS51257">
    <property type="entry name" value="PROKAR_LIPOPROTEIN"/>
    <property type="match status" value="1"/>
</dbReference>
<gene>
    <name evidence="2" type="ORF">BHAMNSH16_10965</name>
</gene>
<keyword evidence="3" id="KW-1185">Reference proteome</keyword>
<dbReference type="InterPro" id="IPR032675">
    <property type="entry name" value="LRR_dom_sf"/>
</dbReference>
<dbReference type="Proteomes" id="UP000264880">
    <property type="component" value="Chromosome"/>
</dbReference>
<keyword evidence="1" id="KW-0732">Signal</keyword>
<dbReference type="KEGG" id="bhp:BHAMNSH16_10965"/>
<evidence type="ECO:0000256" key="1">
    <source>
        <dbReference type="SAM" id="SignalP"/>
    </source>
</evidence>
<dbReference type="RefSeq" id="WP_069731684.1">
    <property type="nucleotide sequence ID" value="NZ_CP019914.1"/>
</dbReference>
<feature type="chain" id="PRO_5042205786" description="Cell surface protein" evidence="1">
    <location>
        <begin position="23"/>
        <end position="277"/>
    </location>
</feature>
<accession>A0AAC9TUG9</accession>
<evidence type="ECO:0000313" key="3">
    <source>
        <dbReference type="Proteomes" id="UP000264880"/>
    </source>
</evidence>
<dbReference type="Pfam" id="PF13306">
    <property type="entry name" value="LRR_5"/>
    <property type="match status" value="1"/>
</dbReference>
<organism evidence="2 3">
    <name type="scientific">Brachyspira hampsonii</name>
    <dbReference type="NCBI Taxonomy" id="1287055"/>
    <lineage>
        <taxon>Bacteria</taxon>
        <taxon>Pseudomonadati</taxon>
        <taxon>Spirochaetota</taxon>
        <taxon>Spirochaetia</taxon>
        <taxon>Brachyspirales</taxon>
        <taxon>Brachyspiraceae</taxon>
        <taxon>Brachyspira</taxon>
    </lineage>
</organism>
<dbReference type="SUPFAM" id="SSF52058">
    <property type="entry name" value="L domain-like"/>
    <property type="match status" value="1"/>
</dbReference>
<dbReference type="InterPro" id="IPR053139">
    <property type="entry name" value="Surface_bspA-like"/>
</dbReference>
<reference evidence="2 3" key="1">
    <citation type="submission" date="2017-02" db="EMBL/GenBank/DDBJ databases">
        <title>Complete genome sequence of Brachyspira hampsonii genomovar I strain NSH-16 (ATCC BAA-2463).</title>
        <authorList>
            <person name="Mirajkar N.S."/>
            <person name="Gebhart C.J."/>
        </authorList>
    </citation>
    <scope>NUCLEOTIDE SEQUENCE [LARGE SCALE GENOMIC DNA]</scope>
    <source>
        <strain evidence="2 3">NSH-16</strain>
    </source>
</reference>